<evidence type="ECO:0000313" key="2">
    <source>
        <dbReference type="EMBL" id="MDQ0545604.1"/>
    </source>
</evidence>
<proteinExistence type="predicted"/>
<dbReference type="Pfam" id="PF03928">
    <property type="entry name" value="HbpS-like"/>
    <property type="match status" value="1"/>
</dbReference>
<dbReference type="SUPFAM" id="SSF143744">
    <property type="entry name" value="GlcG-like"/>
    <property type="match status" value="1"/>
</dbReference>
<evidence type="ECO:0000313" key="3">
    <source>
        <dbReference type="Proteomes" id="UP001223420"/>
    </source>
</evidence>
<protein>
    <submittedName>
        <fullName evidence="2">Uncharacterized protein GlcG (DUF336 family)</fullName>
    </submittedName>
</protein>
<evidence type="ECO:0000256" key="1">
    <source>
        <dbReference type="SAM" id="SignalP"/>
    </source>
</evidence>
<feature type="signal peptide" evidence="1">
    <location>
        <begin position="1"/>
        <end position="27"/>
    </location>
</feature>
<gene>
    <name evidence="2" type="ORF">QO001_004548</name>
</gene>
<dbReference type="Proteomes" id="UP001223420">
    <property type="component" value="Unassembled WGS sequence"/>
</dbReference>
<sequence length="171" mass="17553">MYGRKVISRRAVSVALASLFLVRPAAAEEALVTYKSVSPDIAFEIAQAALKRCREDGLQVAVVVMDRFGAPLVLLRDRFAGLPSATTASSKAYTALSFRSTTAEFAKGIATQRLDAGLGRLPNVVAMAGGLPIEAGGGIVGAVGVSGAPGGDKDDACAAAGIEAVRDKLDF</sequence>
<dbReference type="RefSeq" id="WP_007562693.1">
    <property type="nucleotide sequence ID" value="NZ_JAJALK010000010.1"/>
</dbReference>
<accession>A0AAJ1TVJ7</accession>
<dbReference type="EMBL" id="JAUSWL010000009">
    <property type="protein sequence ID" value="MDQ0545604.1"/>
    <property type="molecule type" value="Genomic_DNA"/>
</dbReference>
<dbReference type="InterPro" id="IPR005624">
    <property type="entry name" value="PduO/GlcC-like"/>
</dbReference>
<dbReference type="InterPro" id="IPR038084">
    <property type="entry name" value="PduO/GlcC-like_sf"/>
</dbReference>
<comment type="caution">
    <text evidence="2">The sequence shown here is derived from an EMBL/GenBank/DDBJ whole genome shotgun (WGS) entry which is preliminary data.</text>
</comment>
<dbReference type="PANTHER" id="PTHR34309:SF10">
    <property type="entry name" value="SLR1406 PROTEIN"/>
    <property type="match status" value="1"/>
</dbReference>
<keyword evidence="1" id="KW-0732">Signal</keyword>
<dbReference type="AlphaFoldDB" id="A0AAJ1TVJ7"/>
<name>A0AAJ1TVJ7_9HYPH</name>
<dbReference type="Gene3D" id="3.30.450.150">
    <property type="entry name" value="Haem-degrading domain"/>
    <property type="match status" value="1"/>
</dbReference>
<feature type="chain" id="PRO_5042488010" evidence="1">
    <location>
        <begin position="28"/>
        <end position="171"/>
    </location>
</feature>
<dbReference type="PANTHER" id="PTHR34309">
    <property type="entry name" value="SLR1406 PROTEIN"/>
    <property type="match status" value="1"/>
</dbReference>
<reference evidence="2" key="1">
    <citation type="submission" date="2023-07" db="EMBL/GenBank/DDBJ databases">
        <title>Genomic Encyclopedia of Type Strains, Phase IV (KMG-IV): sequencing the most valuable type-strain genomes for metagenomic binning, comparative biology and taxonomic classification.</title>
        <authorList>
            <person name="Goeker M."/>
        </authorList>
    </citation>
    <scope>NUCLEOTIDE SEQUENCE</scope>
    <source>
        <strain evidence="2">DSM 19569</strain>
    </source>
</reference>
<dbReference type="InterPro" id="IPR052517">
    <property type="entry name" value="GlcG_carb_metab_protein"/>
</dbReference>
<organism evidence="2 3">
    <name type="scientific">Methylobacterium brachiatum</name>
    <dbReference type="NCBI Taxonomy" id="269660"/>
    <lineage>
        <taxon>Bacteria</taxon>
        <taxon>Pseudomonadati</taxon>
        <taxon>Pseudomonadota</taxon>
        <taxon>Alphaproteobacteria</taxon>
        <taxon>Hyphomicrobiales</taxon>
        <taxon>Methylobacteriaceae</taxon>
        <taxon>Methylobacterium</taxon>
    </lineage>
</organism>